<feature type="domain" description="Ubiquitin-like" evidence="2">
    <location>
        <begin position="1"/>
        <end position="75"/>
    </location>
</feature>
<dbReference type="InterPro" id="IPR042788">
    <property type="entry name" value="ANKUB1"/>
</dbReference>
<dbReference type="PANTHER" id="PTHR46885">
    <property type="entry name" value="PROTEIN ANKUB1"/>
    <property type="match status" value="1"/>
</dbReference>
<dbReference type="SUPFAM" id="SSF54236">
    <property type="entry name" value="Ubiquitin-like"/>
    <property type="match status" value="2"/>
</dbReference>
<sequence>MRVFILFKDERYCIDVDLGQTVGEIKQVLRRKFDLDTVQNEESENDSQMSLRFAGGSLEDDWIYADLSIPSGATLRCELVENVKSYLNVFIVYSGDTVKFTESFSVWETRVSDLRTMIMNKTGLHVSVFRLISPEGKEMFDCNILNDYNINVGDVIRLETWDGWASFLKAATKGHLTPTLKHMISMAEDPLTAKYQLRVALFIAAHFGYTQLAAVLMKSGARSDEPVGEHPIREWCNGDVHVDHLKTPVHEAAQRGHLICLRQFIHHNYACILAKDGNGLTPCNIARRYKQTECFKLLIAEQFRSRSIEGLTITLYAKIKKWSERARDRALVYQKHNPSPLLLAMEKRSYRKAAVGQKVYVDGFGKRLQNSASKLELSLVHNDPKKALVEAGAMEMNTKTLKAIKSPNVQHDDLLNGKSIFPREADEKKTDELHERVLTDHMKTSKQISIRNSFEVLPAVCDSCCYGKIIKQENAREAALNTKKKKKFVKQYESYRWKESNLESLERVNSEEKSDENPVSLLAETTTIDRRLSMPVINGNTKLPSDFNSNHKRFAADKTIENRNDDIEKHRVFVTEALLDSIERNPSNREDWLTEAEKAKQNTSDRVYYTEKMPPIGKQNGLQYSEFLHQYNKSKGKEHPEKAKSDDGGVSNKANSVDFFPKANGAFPKRTKSEDPAVQSTAIYRHVTGLDIRESAKASLEVATTFHKMSWLQQVQLAIDLNKNTFKRQISYSKSFK</sequence>
<name>A0A6P8HGF2_ACTTE</name>
<protein>
    <submittedName>
        <fullName evidence="4">Protein ANKUB1-like</fullName>
    </submittedName>
</protein>
<organism evidence="3 4">
    <name type="scientific">Actinia tenebrosa</name>
    <name type="common">Australian red waratah sea anemone</name>
    <dbReference type="NCBI Taxonomy" id="6105"/>
    <lineage>
        <taxon>Eukaryota</taxon>
        <taxon>Metazoa</taxon>
        <taxon>Cnidaria</taxon>
        <taxon>Anthozoa</taxon>
        <taxon>Hexacorallia</taxon>
        <taxon>Actiniaria</taxon>
        <taxon>Actiniidae</taxon>
        <taxon>Actinia</taxon>
    </lineage>
</organism>
<gene>
    <name evidence="4" type="primary">LOC116288935</name>
</gene>
<dbReference type="Gene3D" id="3.10.20.90">
    <property type="entry name" value="Phosphatidylinositol 3-kinase Catalytic Subunit, Chain A, domain 1"/>
    <property type="match status" value="1"/>
</dbReference>
<dbReference type="RefSeq" id="XP_031551660.1">
    <property type="nucleotide sequence ID" value="XM_031695800.1"/>
</dbReference>
<reference evidence="4" key="1">
    <citation type="submission" date="2025-08" db="UniProtKB">
        <authorList>
            <consortium name="RefSeq"/>
        </authorList>
    </citation>
    <scope>IDENTIFICATION</scope>
    <source>
        <tissue evidence="4">Tentacle</tissue>
    </source>
</reference>
<proteinExistence type="predicted"/>
<keyword evidence="3" id="KW-1185">Reference proteome</keyword>
<dbReference type="PANTHER" id="PTHR46885:SF1">
    <property type="entry name" value="PROTEIN ANKUB1"/>
    <property type="match status" value="1"/>
</dbReference>
<dbReference type="OrthoDB" id="8856820at2759"/>
<dbReference type="Gene3D" id="1.25.40.20">
    <property type="entry name" value="Ankyrin repeat-containing domain"/>
    <property type="match status" value="1"/>
</dbReference>
<dbReference type="InterPro" id="IPR029071">
    <property type="entry name" value="Ubiquitin-like_domsf"/>
</dbReference>
<dbReference type="InterPro" id="IPR036770">
    <property type="entry name" value="Ankyrin_rpt-contain_sf"/>
</dbReference>
<dbReference type="Pfam" id="PF00023">
    <property type="entry name" value="Ank"/>
    <property type="match status" value="1"/>
</dbReference>
<dbReference type="Proteomes" id="UP000515163">
    <property type="component" value="Unplaced"/>
</dbReference>
<evidence type="ECO:0000313" key="3">
    <source>
        <dbReference type="Proteomes" id="UP000515163"/>
    </source>
</evidence>
<accession>A0A6P8HGF2</accession>
<dbReference type="SUPFAM" id="SSF48403">
    <property type="entry name" value="Ankyrin repeat"/>
    <property type="match status" value="1"/>
</dbReference>
<dbReference type="CDD" id="cd17051">
    <property type="entry name" value="Ubl2_ANKUB1"/>
    <property type="match status" value="1"/>
</dbReference>
<feature type="domain" description="Ubiquitin-like" evidence="2">
    <location>
        <begin position="111"/>
        <end position="158"/>
    </location>
</feature>
<dbReference type="InterPro" id="IPR002110">
    <property type="entry name" value="Ankyrin_rpt"/>
</dbReference>
<dbReference type="KEGG" id="aten:116288935"/>
<dbReference type="AlphaFoldDB" id="A0A6P8HGF2"/>
<dbReference type="PROSITE" id="PS50053">
    <property type="entry name" value="UBIQUITIN_2"/>
    <property type="match status" value="2"/>
</dbReference>
<evidence type="ECO:0000259" key="2">
    <source>
        <dbReference type="PROSITE" id="PS50053"/>
    </source>
</evidence>
<evidence type="ECO:0000313" key="4">
    <source>
        <dbReference type="RefSeq" id="XP_031551660.1"/>
    </source>
</evidence>
<dbReference type="GeneID" id="116288935"/>
<dbReference type="InterPro" id="IPR000626">
    <property type="entry name" value="Ubiquitin-like_dom"/>
</dbReference>
<feature type="compositionally biased region" description="Basic and acidic residues" evidence="1">
    <location>
        <begin position="635"/>
        <end position="647"/>
    </location>
</feature>
<evidence type="ECO:0000256" key="1">
    <source>
        <dbReference type="SAM" id="MobiDB-lite"/>
    </source>
</evidence>
<feature type="region of interest" description="Disordered" evidence="1">
    <location>
        <begin position="633"/>
        <end position="654"/>
    </location>
</feature>
<dbReference type="InParanoid" id="A0A6P8HGF2"/>
<dbReference type="FunCoup" id="A0A6P8HGF2">
    <property type="interactions" value="17"/>
</dbReference>